<comment type="subcellular location">
    <subcellularLocation>
        <location evidence="1">Secreted</location>
    </subcellularLocation>
</comment>
<dbReference type="PANTHER" id="PTHR24252">
    <property type="entry name" value="ACROSIN-RELATED"/>
    <property type="match status" value="1"/>
</dbReference>
<evidence type="ECO:0000256" key="1">
    <source>
        <dbReference type="ARBA" id="ARBA00004613"/>
    </source>
</evidence>
<dbReference type="GO" id="GO:0004252">
    <property type="term" value="F:serine-type endopeptidase activity"/>
    <property type="evidence" value="ECO:0007669"/>
    <property type="project" value="InterPro"/>
</dbReference>
<dbReference type="PROSITE" id="PS50240">
    <property type="entry name" value="TRYPSIN_DOM"/>
    <property type="match status" value="1"/>
</dbReference>
<feature type="domain" description="Peptidase S1" evidence="7">
    <location>
        <begin position="222"/>
        <end position="459"/>
    </location>
</feature>
<name>A0AAV1ZR82_9ARAC</name>
<dbReference type="InterPro" id="IPR009003">
    <property type="entry name" value="Peptidase_S1_PA"/>
</dbReference>
<evidence type="ECO:0000256" key="3">
    <source>
        <dbReference type="ARBA" id="ARBA00023157"/>
    </source>
</evidence>
<organism evidence="8 9">
    <name type="scientific">Larinioides sclopetarius</name>
    <dbReference type="NCBI Taxonomy" id="280406"/>
    <lineage>
        <taxon>Eukaryota</taxon>
        <taxon>Metazoa</taxon>
        <taxon>Ecdysozoa</taxon>
        <taxon>Arthropoda</taxon>
        <taxon>Chelicerata</taxon>
        <taxon>Arachnida</taxon>
        <taxon>Araneae</taxon>
        <taxon>Araneomorphae</taxon>
        <taxon>Entelegynae</taxon>
        <taxon>Araneoidea</taxon>
        <taxon>Araneidae</taxon>
        <taxon>Larinioides</taxon>
    </lineage>
</organism>
<dbReference type="GO" id="GO:0016485">
    <property type="term" value="P:protein processing"/>
    <property type="evidence" value="ECO:0007669"/>
    <property type="project" value="UniProtKB-ARBA"/>
</dbReference>
<dbReference type="SMART" id="SM00020">
    <property type="entry name" value="Tryp_SPc"/>
    <property type="match status" value="1"/>
</dbReference>
<feature type="compositionally biased region" description="Polar residues" evidence="5">
    <location>
        <begin position="164"/>
        <end position="180"/>
    </location>
</feature>
<keyword evidence="2" id="KW-0964">Secreted</keyword>
<dbReference type="PROSITE" id="PS00134">
    <property type="entry name" value="TRYPSIN_HIS"/>
    <property type="match status" value="1"/>
</dbReference>
<dbReference type="InterPro" id="IPR001254">
    <property type="entry name" value="Trypsin_dom"/>
</dbReference>
<dbReference type="InterPro" id="IPR018114">
    <property type="entry name" value="TRYPSIN_HIS"/>
</dbReference>
<gene>
    <name evidence="8" type="ORF">LARSCL_LOCUS7426</name>
</gene>
<dbReference type="InterPro" id="IPR001314">
    <property type="entry name" value="Peptidase_S1A"/>
</dbReference>
<evidence type="ECO:0000313" key="8">
    <source>
        <dbReference type="EMBL" id="CAL1274368.1"/>
    </source>
</evidence>
<evidence type="ECO:0000256" key="6">
    <source>
        <dbReference type="SAM" id="SignalP"/>
    </source>
</evidence>
<protein>
    <recommendedName>
        <fullName evidence="7">Peptidase S1 domain-containing protein</fullName>
    </recommendedName>
</protein>
<dbReference type="InterPro" id="IPR033116">
    <property type="entry name" value="TRYPSIN_SER"/>
</dbReference>
<feature type="region of interest" description="Disordered" evidence="5">
    <location>
        <begin position="75"/>
        <end position="111"/>
    </location>
</feature>
<feature type="chain" id="PRO_5043651460" description="Peptidase S1 domain-containing protein" evidence="6">
    <location>
        <begin position="21"/>
        <end position="491"/>
    </location>
</feature>
<dbReference type="CDD" id="cd00190">
    <property type="entry name" value="Tryp_SPc"/>
    <property type="match status" value="1"/>
</dbReference>
<keyword evidence="3" id="KW-1015">Disulfide bond</keyword>
<evidence type="ECO:0000256" key="5">
    <source>
        <dbReference type="SAM" id="MobiDB-lite"/>
    </source>
</evidence>
<feature type="region of interest" description="Disordered" evidence="5">
    <location>
        <begin position="123"/>
        <end position="143"/>
    </location>
</feature>
<dbReference type="FunFam" id="2.40.10.10:FF:000047">
    <property type="entry name" value="Trypsin eta"/>
    <property type="match status" value="1"/>
</dbReference>
<dbReference type="PANTHER" id="PTHR24252:SF7">
    <property type="entry name" value="HYALIN"/>
    <property type="match status" value="1"/>
</dbReference>
<comment type="caution">
    <text evidence="8">The sequence shown here is derived from an EMBL/GenBank/DDBJ whole genome shotgun (WGS) entry which is preliminary data.</text>
</comment>
<dbReference type="PRINTS" id="PR00722">
    <property type="entry name" value="CHYMOTRYPSIN"/>
</dbReference>
<feature type="compositionally biased region" description="Basic and acidic residues" evidence="5">
    <location>
        <begin position="85"/>
        <end position="106"/>
    </location>
</feature>
<evidence type="ECO:0000256" key="2">
    <source>
        <dbReference type="ARBA" id="ARBA00022525"/>
    </source>
</evidence>
<dbReference type="Pfam" id="PF00089">
    <property type="entry name" value="Trypsin"/>
    <property type="match status" value="1"/>
</dbReference>
<dbReference type="Proteomes" id="UP001497382">
    <property type="component" value="Unassembled WGS sequence"/>
</dbReference>
<dbReference type="GO" id="GO:0005576">
    <property type="term" value="C:extracellular region"/>
    <property type="evidence" value="ECO:0007669"/>
    <property type="project" value="UniProtKB-SubCell"/>
</dbReference>
<keyword evidence="4" id="KW-0645">Protease</keyword>
<keyword evidence="4" id="KW-0378">Hydrolase</keyword>
<feature type="region of interest" description="Disordered" evidence="5">
    <location>
        <begin position="161"/>
        <end position="189"/>
    </location>
</feature>
<evidence type="ECO:0000259" key="7">
    <source>
        <dbReference type="PROSITE" id="PS50240"/>
    </source>
</evidence>
<dbReference type="Gene3D" id="2.40.10.10">
    <property type="entry name" value="Trypsin-like serine proteases"/>
    <property type="match status" value="1"/>
</dbReference>
<sequence length="491" mass="55279">MYWFILKLFVFTVYVLVVNGQSLSFETQTRNNCPKGFRCEVIKICPSIWNLYREGKSPQICGWTNEVPLVCCPSNTVDEQPQSGEKPEDVTPNVDNERPCPNKESPDNGEILEDEIPHRDEEMPYQTEDPHHNGAEQATDEPHVDEEKFHLVGEDTFFFEEGKQQPSKQRTPMKISPTSSGGCGFRQKNTSNVPKSALRKAEPFKINISTLSPKKGGIRTAVVGGKTANQKWTWMAAIFNKKGLRPFCGGTVIDDRHIITASHCFDYKSINASLYIVKIGDIDLRSTNVTFEIEEIKLHESYQSAYYYDDIAIIRLVRSLPFDVIPVCLPEEDMLIEGDNVMVLGWGDLSYGGRSSNTLQEADGLPVIGNQKCNDKFTRLPGRQFPNGITQNMICAGLEEGGVDACQGDSGGPLLREFYKNHWALVGVVSFGFRCAEPGFPGVYTRVSAYLPWIRKYIDEKNQKSAPRPIYVLLNRSSYNESNFKDLLKNV</sequence>
<proteinExistence type="predicted"/>
<feature type="signal peptide" evidence="6">
    <location>
        <begin position="1"/>
        <end position="20"/>
    </location>
</feature>
<dbReference type="SUPFAM" id="SSF50494">
    <property type="entry name" value="Trypsin-like serine proteases"/>
    <property type="match status" value="1"/>
</dbReference>
<reference evidence="8 9" key="1">
    <citation type="submission" date="2024-04" db="EMBL/GenBank/DDBJ databases">
        <authorList>
            <person name="Rising A."/>
            <person name="Reimegard J."/>
            <person name="Sonavane S."/>
            <person name="Akerstrom W."/>
            <person name="Nylinder S."/>
            <person name="Hedman E."/>
            <person name="Kallberg Y."/>
        </authorList>
    </citation>
    <scope>NUCLEOTIDE SEQUENCE [LARGE SCALE GENOMIC DNA]</scope>
</reference>
<evidence type="ECO:0000256" key="4">
    <source>
        <dbReference type="RuleBase" id="RU363034"/>
    </source>
</evidence>
<dbReference type="PROSITE" id="PS00135">
    <property type="entry name" value="TRYPSIN_SER"/>
    <property type="match status" value="1"/>
</dbReference>
<keyword evidence="9" id="KW-1185">Reference proteome</keyword>
<dbReference type="AlphaFoldDB" id="A0AAV1ZR82"/>
<keyword evidence="6" id="KW-0732">Signal</keyword>
<dbReference type="EMBL" id="CAXIEN010000076">
    <property type="protein sequence ID" value="CAL1274368.1"/>
    <property type="molecule type" value="Genomic_DNA"/>
</dbReference>
<evidence type="ECO:0000313" key="9">
    <source>
        <dbReference type="Proteomes" id="UP001497382"/>
    </source>
</evidence>
<accession>A0AAV1ZR82</accession>
<dbReference type="InterPro" id="IPR043504">
    <property type="entry name" value="Peptidase_S1_PA_chymotrypsin"/>
</dbReference>
<keyword evidence="4" id="KW-0720">Serine protease</keyword>